<dbReference type="HOGENOM" id="CLU_2689483_0_0_1"/>
<gene>
    <name evidence="2" type="ORF">GQ26_0043110</name>
</gene>
<feature type="region of interest" description="Disordered" evidence="1">
    <location>
        <begin position="36"/>
        <end position="74"/>
    </location>
</feature>
<organism evidence="2">
    <name type="scientific">Talaromyces marneffei PM1</name>
    <dbReference type="NCBI Taxonomy" id="1077442"/>
    <lineage>
        <taxon>Eukaryota</taxon>
        <taxon>Fungi</taxon>
        <taxon>Dikarya</taxon>
        <taxon>Ascomycota</taxon>
        <taxon>Pezizomycotina</taxon>
        <taxon>Eurotiomycetes</taxon>
        <taxon>Eurotiomycetidae</taxon>
        <taxon>Eurotiales</taxon>
        <taxon>Trichocomaceae</taxon>
        <taxon>Talaromyces</taxon>
        <taxon>Talaromyces sect. Talaromyces</taxon>
    </lineage>
</organism>
<protein>
    <submittedName>
        <fullName evidence="2">Uncharacterized protein</fullName>
    </submittedName>
</protein>
<name>A0A093VII6_TALMA</name>
<sequence>MPLYLGLHAEVSDSRPRLDVFAVLGLMRACAESESWSDLRSSVETNQHPGPDSGGGQLDFTKRMGFRPHNQTKH</sequence>
<evidence type="ECO:0000313" key="2">
    <source>
        <dbReference type="EMBL" id="KFX51965.1"/>
    </source>
</evidence>
<dbReference type="AlphaFoldDB" id="A0A093VII6"/>
<accession>A0A093VII6</accession>
<feature type="compositionally biased region" description="Polar residues" evidence="1">
    <location>
        <begin position="36"/>
        <end position="48"/>
    </location>
</feature>
<comment type="caution">
    <text evidence="2">The sequence shown here is derived from an EMBL/GenBank/DDBJ whole genome shotgun (WGS) entry which is preliminary data.</text>
</comment>
<reference evidence="2" key="2">
    <citation type="journal article" date="2014" name="PLoS Genet.">
        <title>Signature gene expression reveals novel clues to the molecular mechanisms of dimorphic transition in Penicillium marneffei.</title>
        <authorList>
            <person name="Yang E."/>
            <person name="Wang G."/>
            <person name="Cai J."/>
            <person name="Woo P.C."/>
            <person name="Lau S.K."/>
            <person name="Yuen K.-Y."/>
            <person name="Chow W.-N."/>
            <person name="Lin X."/>
        </authorList>
    </citation>
    <scope>NUCLEOTIDE SEQUENCE</scope>
    <source>
        <strain evidence="2">PM1</strain>
    </source>
</reference>
<proteinExistence type="predicted"/>
<evidence type="ECO:0000256" key="1">
    <source>
        <dbReference type="SAM" id="MobiDB-lite"/>
    </source>
</evidence>
<dbReference type="EMBL" id="JPOX01000004">
    <property type="protein sequence ID" value="KFX51965.1"/>
    <property type="molecule type" value="Genomic_DNA"/>
</dbReference>
<feature type="compositionally biased region" description="Basic residues" evidence="1">
    <location>
        <begin position="64"/>
        <end position="74"/>
    </location>
</feature>
<reference key="1">
    <citation type="journal article" date="2014" name="PLoS Genet.">
        <title>Signature Gene Expression Reveals Novel Clues to the Molecular Mechanisms of Dimorphic Transition in Penicillium marneffei.</title>
        <authorList>
            <person name="Yang E."/>
            <person name="Wang G."/>
            <person name="Cai J."/>
            <person name="Woo P.C."/>
            <person name="Lau S.K."/>
            <person name="Yuen K.-Y."/>
            <person name="Chow W.-N."/>
            <person name="Lin X."/>
        </authorList>
    </citation>
    <scope>NUCLEOTIDE SEQUENCE [LARGE SCALE GENOMIC DNA]</scope>
    <source>
        <strain>PM1</strain>
    </source>
</reference>